<reference evidence="2 3" key="1">
    <citation type="submission" date="2020-08" db="EMBL/GenBank/DDBJ databases">
        <title>Functional genomics of gut bacteria from endangered species of beetles.</title>
        <authorList>
            <person name="Carlos-Shanley C."/>
        </authorList>
    </citation>
    <scope>NUCLEOTIDE SEQUENCE [LARGE SCALE GENOMIC DNA]</scope>
    <source>
        <strain evidence="2 3">S00070</strain>
    </source>
</reference>
<feature type="compositionally biased region" description="Acidic residues" evidence="1">
    <location>
        <begin position="324"/>
        <end position="336"/>
    </location>
</feature>
<feature type="region of interest" description="Disordered" evidence="1">
    <location>
        <begin position="56"/>
        <end position="75"/>
    </location>
</feature>
<protein>
    <submittedName>
        <fullName evidence="2">Uncharacterized protein</fullName>
    </submittedName>
</protein>
<proteinExistence type="predicted"/>
<dbReference type="AlphaFoldDB" id="A0A841ENR9"/>
<accession>A0A841ENR9</accession>
<name>A0A841ENR9_9BACT</name>
<comment type="caution">
    <text evidence="2">The sequence shown here is derived from an EMBL/GenBank/DDBJ whole genome shotgun (WGS) entry which is preliminary data.</text>
</comment>
<evidence type="ECO:0000313" key="3">
    <source>
        <dbReference type="Proteomes" id="UP000524404"/>
    </source>
</evidence>
<evidence type="ECO:0000256" key="1">
    <source>
        <dbReference type="SAM" id="MobiDB-lite"/>
    </source>
</evidence>
<feature type="compositionally biased region" description="Basic and acidic residues" evidence="1">
    <location>
        <begin position="60"/>
        <end position="75"/>
    </location>
</feature>
<dbReference type="RefSeq" id="WP_184134534.1">
    <property type="nucleotide sequence ID" value="NZ_JACHKT010000017.1"/>
</dbReference>
<evidence type="ECO:0000313" key="2">
    <source>
        <dbReference type="EMBL" id="MBB6003864.1"/>
    </source>
</evidence>
<keyword evidence="3" id="KW-1185">Reference proteome</keyword>
<feature type="region of interest" description="Disordered" evidence="1">
    <location>
        <begin position="22"/>
        <end position="49"/>
    </location>
</feature>
<sequence>MDKLKRATETVKGTGNALKTAANAFEGLSQNPHPYQGMMGNPTTSRGSAGQLRNYQYQEPESRYEEQEQEEVHYHQPQVVEREVSEALMLSFRKRATVKTDMIILQLQRKYLYQKVLAKVVIQNKGDDETARIHQDIDEDEFAELSKDVQKILRNQRHLRAIENFKIEDYFKESCIEYFVMEFEEDYRNGIAPDFKDINPIQLMMMKMQEPFTQLVADYVVDYALELKPKIIEGATALKTKYIDGAIKKVTKNQESPDPKMVLMDIVNTQAQSNQINVQNETEQVDDKDINDKWAESELKRNEEVAENTNPRIVFPQFTKGQDFDFDNEQPENELE</sequence>
<dbReference type="Proteomes" id="UP000524404">
    <property type="component" value="Unassembled WGS sequence"/>
</dbReference>
<dbReference type="EMBL" id="JACHKT010000017">
    <property type="protein sequence ID" value="MBB6003864.1"/>
    <property type="molecule type" value="Genomic_DNA"/>
</dbReference>
<feature type="region of interest" description="Disordered" evidence="1">
    <location>
        <begin position="301"/>
        <end position="336"/>
    </location>
</feature>
<gene>
    <name evidence="2" type="ORF">HNP25_002523</name>
</gene>
<organism evidence="2 3">
    <name type="scientific">Arcicella rosea</name>
    <dbReference type="NCBI Taxonomy" id="502909"/>
    <lineage>
        <taxon>Bacteria</taxon>
        <taxon>Pseudomonadati</taxon>
        <taxon>Bacteroidota</taxon>
        <taxon>Cytophagia</taxon>
        <taxon>Cytophagales</taxon>
        <taxon>Flectobacillaceae</taxon>
        <taxon>Arcicella</taxon>
    </lineage>
</organism>